<evidence type="ECO:0000313" key="1">
    <source>
        <dbReference type="EMBL" id="KAJ0177161.1"/>
    </source>
</evidence>
<comment type="caution">
    <text evidence="1">The sequence shown here is derived from an EMBL/GenBank/DDBJ whole genome shotgun (WGS) entry which is preliminary data.</text>
</comment>
<protein>
    <submittedName>
        <fullName evidence="1">Uncharacterized protein</fullName>
    </submittedName>
</protein>
<dbReference type="Proteomes" id="UP000824533">
    <property type="component" value="Linkage Group LG12"/>
</dbReference>
<name>A0ACC1CZX7_9NEOP</name>
<accession>A0ACC1CZX7</accession>
<sequence>MKWRARAATSRSKERANISFFIFIMFFAVFGVIVLTELLLLERPSIAGSARSRYSEDLQSWESRAESGGGENGEPPPPAHAPLDAVWQPVAGTKFKFFVYSAYVERRTVAAVRVIAATKTRGADPVICRLWLPDNRTLTLKAKVKAIRENWNFKYSATYVLCLLRDSGVKPQETVGATVSVVASSSPSRPPTNLLIVLDTEPRSGIEETLHVCVKPFHFSYARDKWLLEWFELNRLLGASHFYMYNESLSAPVGCLLDHYRKQGLVTLLPWKLPIVSKIEIRTEGQFAAFNDCLYRSMSGAGWLLVIDVDEVVLPRRERTLPALLTSLRTSYVPPSKAPSAFLFRNTFFYLQWEDDDSSMAPSLVTARKTRRWATPHALKNRSKYAVRPRDAVELGNHFVWELAPGASAHGVAPDRALLHHYRPDKVLQQRGTKRYTATLDNIRMQFKDIADRYNEQLLLSVPGAVPDYETMIPFEEMYCKTKAALRRLQSKNTVLDCNHIQNNYKTALQSLAVVSSTPILQSSTQSDALCSPQSFVFNDDLPQKSIPLSPNNLQIDSYRNDEVSTSMASCSLDVEKRRHTASYSPASSLAVPSKSLHSLTQSDASRLPQFSTSKPDLSHKNVPPPLINACCNDNISTSMSSYSHDVENYIQTASYSDTSTLAVLSKSLSSSALSTSNNDHLPKSLVASATPASSDVANPHHISYNVSVTSMNNEISSVDNSDDENNVAHDFQDVYYHATLSPITYKSLLRSISSGRLIKRHCGFKSSDYKLPPNITPINGKYNISFEDIADIRLSCFNNSNPLAYTMFNLPVLFKYSLFPRFLSPNMVYNNFNILSPASRTVLGNAISSPAIFKIRHESVCSDDKP</sequence>
<gene>
    <name evidence="1" type="ORF">K1T71_007170</name>
</gene>
<organism evidence="1 2">
    <name type="scientific">Dendrolimus kikuchii</name>
    <dbReference type="NCBI Taxonomy" id="765133"/>
    <lineage>
        <taxon>Eukaryota</taxon>
        <taxon>Metazoa</taxon>
        <taxon>Ecdysozoa</taxon>
        <taxon>Arthropoda</taxon>
        <taxon>Hexapoda</taxon>
        <taxon>Insecta</taxon>
        <taxon>Pterygota</taxon>
        <taxon>Neoptera</taxon>
        <taxon>Endopterygota</taxon>
        <taxon>Lepidoptera</taxon>
        <taxon>Glossata</taxon>
        <taxon>Ditrysia</taxon>
        <taxon>Bombycoidea</taxon>
        <taxon>Lasiocampidae</taxon>
        <taxon>Dendrolimus</taxon>
    </lineage>
</organism>
<dbReference type="EMBL" id="CM034398">
    <property type="protein sequence ID" value="KAJ0177161.1"/>
    <property type="molecule type" value="Genomic_DNA"/>
</dbReference>
<reference evidence="1 2" key="1">
    <citation type="journal article" date="2021" name="Front. Genet.">
        <title>Chromosome-Level Genome Assembly Reveals Significant Gene Expansion in the Toll and IMD Signaling Pathways of Dendrolimus kikuchii.</title>
        <authorList>
            <person name="Zhou J."/>
            <person name="Wu P."/>
            <person name="Xiong Z."/>
            <person name="Liu N."/>
            <person name="Zhao N."/>
            <person name="Ji M."/>
            <person name="Qiu Y."/>
            <person name="Yang B."/>
        </authorList>
    </citation>
    <scope>NUCLEOTIDE SEQUENCE [LARGE SCALE GENOMIC DNA]</scope>
    <source>
        <strain evidence="1">Ann1</strain>
    </source>
</reference>
<evidence type="ECO:0000313" key="2">
    <source>
        <dbReference type="Proteomes" id="UP000824533"/>
    </source>
</evidence>
<proteinExistence type="predicted"/>
<keyword evidence="2" id="KW-1185">Reference proteome</keyword>